<dbReference type="EMBL" id="FR845708">
    <property type="protein sequence ID" value="CCA44338.1"/>
    <property type="molecule type" value="Genomic_DNA"/>
</dbReference>
<accession>I4E4S2</accession>
<organism evidence="1">
    <name type="scientific">Neisseria meningitidis alpha522</name>
    <dbReference type="NCBI Taxonomy" id="996307"/>
    <lineage>
        <taxon>Bacteria</taxon>
        <taxon>Pseudomonadati</taxon>
        <taxon>Pseudomonadota</taxon>
        <taxon>Betaproteobacteria</taxon>
        <taxon>Neisseriales</taxon>
        <taxon>Neisseriaceae</taxon>
        <taxon>Neisseria</taxon>
    </lineage>
</organism>
<protein>
    <submittedName>
        <fullName evidence="1">Uncharacterized protein</fullName>
    </submittedName>
</protein>
<sequence>MDSRFHGNDEISDGIGIFVFWWASACRIPSILPFLPFPPNPAN</sequence>
<proteinExistence type="predicted"/>
<gene>
    <name evidence="1" type="ORF">NMALPHA522_0797</name>
</gene>
<evidence type="ECO:0000313" key="1">
    <source>
        <dbReference type="EMBL" id="CCA44338.1"/>
    </source>
</evidence>
<dbReference type="AlphaFoldDB" id="I4E4S2"/>
<reference evidence="1" key="1">
    <citation type="submission" date="2011-03" db="EMBL/GenBank/DDBJ databases">
        <title>Draft genome of Neisseria meningitidis strain alpha522.</title>
        <authorList>
            <person name="Schoen C."/>
            <person name="Blom J."/>
        </authorList>
    </citation>
    <scope>NUCLEOTIDE SEQUENCE</scope>
    <source>
        <strain evidence="1">Alpha522</strain>
    </source>
</reference>
<name>I4E4S2_NEIME</name>
<dbReference type="PROSITE" id="PS51257">
    <property type="entry name" value="PROKAR_LIPOPROTEIN"/>
    <property type="match status" value="1"/>
</dbReference>